<dbReference type="AlphaFoldDB" id="I3SB46"/>
<evidence type="ECO:0000313" key="1">
    <source>
        <dbReference type="EMBL" id="AFK37488.1"/>
    </source>
</evidence>
<proteinExistence type="evidence at transcript level"/>
<dbReference type="EMBL" id="BT137693">
    <property type="protein sequence ID" value="AFK37488.1"/>
    <property type="molecule type" value="mRNA"/>
</dbReference>
<protein>
    <submittedName>
        <fullName evidence="1">Uncharacterized protein</fullName>
    </submittedName>
</protein>
<reference evidence="1" key="1">
    <citation type="submission" date="2012-05" db="EMBL/GenBank/DDBJ databases">
        <authorList>
            <person name="Krishnakumar V."/>
            <person name="Cheung F."/>
            <person name="Xiao Y."/>
            <person name="Chan A."/>
            <person name="Moskal W.A."/>
            <person name="Town C.D."/>
        </authorList>
    </citation>
    <scope>NUCLEOTIDE SEQUENCE</scope>
</reference>
<sequence length="53" mass="6209">MHPFKIIQTIRTNSSFEQNPRSFPVRRVGRRSFIRLRICPARDSTKAILPSLL</sequence>
<organism evidence="1">
    <name type="scientific">Lotus japonicus</name>
    <name type="common">Lotus corniculatus var. japonicus</name>
    <dbReference type="NCBI Taxonomy" id="34305"/>
    <lineage>
        <taxon>Eukaryota</taxon>
        <taxon>Viridiplantae</taxon>
        <taxon>Streptophyta</taxon>
        <taxon>Embryophyta</taxon>
        <taxon>Tracheophyta</taxon>
        <taxon>Spermatophyta</taxon>
        <taxon>Magnoliopsida</taxon>
        <taxon>eudicotyledons</taxon>
        <taxon>Gunneridae</taxon>
        <taxon>Pentapetalae</taxon>
        <taxon>rosids</taxon>
        <taxon>fabids</taxon>
        <taxon>Fabales</taxon>
        <taxon>Fabaceae</taxon>
        <taxon>Papilionoideae</taxon>
        <taxon>50 kb inversion clade</taxon>
        <taxon>NPAAA clade</taxon>
        <taxon>Hologalegina</taxon>
        <taxon>robinioid clade</taxon>
        <taxon>Loteae</taxon>
        <taxon>Lotus</taxon>
    </lineage>
</organism>
<accession>I3SB46</accession>
<name>I3SB46_LOTJA</name>